<comment type="caution">
    <text evidence="2">The sequence shown here is derived from an EMBL/GenBank/DDBJ whole genome shotgun (WGS) entry which is preliminary data.</text>
</comment>
<name>A0A7W7SUH7_9ACTN</name>
<evidence type="ECO:0008006" key="4">
    <source>
        <dbReference type="Google" id="ProtNLM"/>
    </source>
</evidence>
<accession>A0A7W7SUH7</accession>
<keyword evidence="3" id="KW-1185">Reference proteome</keyword>
<dbReference type="RefSeq" id="WP_184536834.1">
    <property type="nucleotide sequence ID" value="NZ_JACHJW010000001.1"/>
</dbReference>
<reference evidence="2 3" key="1">
    <citation type="submission" date="2020-08" db="EMBL/GenBank/DDBJ databases">
        <title>Sequencing the genomes of 1000 actinobacteria strains.</title>
        <authorList>
            <person name="Klenk H.-P."/>
        </authorList>
    </citation>
    <scope>NUCLEOTIDE SEQUENCE [LARGE SCALE GENOMIC DNA]</scope>
    <source>
        <strain evidence="2 3">DSM 45886</strain>
    </source>
</reference>
<proteinExistence type="predicted"/>
<dbReference type="AlphaFoldDB" id="A0A7W7SUH7"/>
<dbReference type="Proteomes" id="UP000578819">
    <property type="component" value="Unassembled WGS sequence"/>
</dbReference>
<evidence type="ECO:0000256" key="1">
    <source>
        <dbReference type="SAM" id="SignalP"/>
    </source>
</evidence>
<feature type="chain" id="PRO_5031095364" description="SH3 domain-containing protein" evidence="1">
    <location>
        <begin position="37"/>
        <end position="129"/>
    </location>
</feature>
<dbReference type="EMBL" id="JACHJW010000001">
    <property type="protein sequence ID" value="MBB4961198.1"/>
    <property type="molecule type" value="Genomic_DNA"/>
</dbReference>
<feature type="signal peptide" evidence="1">
    <location>
        <begin position="1"/>
        <end position="36"/>
    </location>
</feature>
<evidence type="ECO:0000313" key="3">
    <source>
        <dbReference type="Proteomes" id="UP000578819"/>
    </source>
</evidence>
<gene>
    <name evidence="2" type="ORF">FHR38_004931</name>
</gene>
<protein>
    <recommendedName>
        <fullName evidence="4">SH3 domain-containing protein</fullName>
    </recommendedName>
</protein>
<organism evidence="2 3">
    <name type="scientific">Micromonospora polyrhachis</name>
    <dbReference type="NCBI Taxonomy" id="1282883"/>
    <lineage>
        <taxon>Bacteria</taxon>
        <taxon>Bacillati</taxon>
        <taxon>Actinomycetota</taxon>
        <taxon>Actinomycetes</taxon>
        <taxon>Micromonosporales</taxon>
        <taxon>Micromonosporaceae</taxon>
        <taxon>Micromonospora</taxon>
    </lineage>
</organism>
<evidence type="ECO:0000313" key="2">
    <source>
        <dbReference type="EMBL" id="MBB4961198.1"/>
    </source>
</evidence>
<sequence>MPKQQRLHPMRRILVAFAATVVALLGSAVVASPAQAYCGWAPQINGEGYVVSNHMTYLRTGPRAACSHNLEIGAGKKIWLHCEYQNEYGNVWYYGRLEGTNVYGWIYDGNVGYYYHDDNGNGLYEFATC</sequence>
<keyword evidence="1" id="KW-0732">Signal</keyword>